<name>A0A926KQQ1_9BACL</name>
<evidence type="ECO:0000313" key="2">
    <source>
        <dbReference type="Proteomes" id="UP000650466"/>
    </source>
</evidence>
<comment type="caution">
    <text evidence="1">The sequence shown here is derived from an EMBL/GenBank/DDBJ whole genome shotgun (WGS) entry which is preliminary data.</text>
</comment>
<dbReference type="AlphaFoldDB" id="A0A926KQQ1"/>
<evidence type="ECO:0000313" key="1">
    <source>
        <dbReference type="EMBL" id="MBD0381406.1"/>
    </source>
</evidence>
<dbReference type="EMBL" id="JACVVD010000004">
    <property type="protein sequence ID" value="MBD0381406.1"/>
    <property type="molecule type" value="Genomic_DNA"/>
</dbReference>
<proteinExistence type="predicted"/>
<keyword evidence="2" id="KW-1185">Reference proteome</keyword>
<accession>A0A926KQQ1</accession>
<dbReference type="Proteomes" id="UP000650466">
    <property type="component" value="Unassembled WGS sequence"/>
</dbReference>
<sequence>MKRLLLESQGQVTPVCSRSHITYKFHVPESGGMLWFSFAYGPKNLENLERSRDLIHESIDKYTEPDQRGRLQAKWESFIPLKNLITVSLDDPERHRGAGHRHDPEQLLFLSEDNASPGFVSGSIPSGMWEATLSLHAIVTDTCQYILQIWREEE</sequence>
<reference evidence="1" key="1">
    <citation type="submission" date="2020-09" db="EMBL/GenBank/DDBJ databases">
        <title>Draft Genome Sequence of Paenibacillus sp. WST5.</title>
        <authorList>
            <person name="Bao Z."/>
        </authorList>
    </citation>
    <scope>NUCLEOTIDE SEQUENCE</scope>
    <source>
        <strain evidence="1">WST5</strain>
    </source>
</reference>
<protein>
    <submittedName>
        <fullName evidence="1">Uncharacterized protein</fullName>
    </submittedName>
</protein>
<organism evidence="1 2">
    <name type="scientific">Paenibacillus sedimenti</name>
    <dbReference type="NCBI Taxonomy" id="2770274"/>
    <lineage>
        <taxon>Bacteria</taxon>
        <taxon>Bacillati</taxon>
        <taxon>Bacillota</taxon>
        <taxon>Bacilli</taxon>
        <taxon>Bacillales</taxon>
        <taxon>Paenibacillaceae</taxon>
        <taxon>Paenibacillus</taxon>
    </lineage>
</organism>
<gene>
    <name evidence="1" type="ORF">ICC18_14865</name>
</gene>
<dbReference type="RefSeq" id="WP_188175184.1">
    <property type="nucleotide sequence ID" value="NZ_JACVVD010000004.1"/>
</dbReference>